<dbReference type="EMBL" id="LSRQ01002321">
    <property type="protein sequence ID" value="OAY74738.1"/>
    <property type="molecule type" value="Genomic_DNA"/>
</dbReference>
<keyword evidence="10" id="KW-0732">Signal</keyword>
<protein>
    <submittedName>
        <fullName evidence="11">Exopolygalacturonase</fullName>
    </submittedName>
</protein>
<dbReference type="Gene3D" id="2.160.20.10">
    <property type="entry name" value="Single-stranded right-handed beta-helix, Pectin lyase-like"/>
    <property type="match status" value="1"/>
</dbReference>
<accession>A0A199VCK2</accession>
<evidence type="ECO:0000256" key="8">
    <source>
        <dbReference type="RuleBase" id="RU361169"/>
    </source>
</evidence>
<evidence type="ECO:0000313" key="12">
    <source>
        <dbReference type="Proteomes" id="UP000092600"/>
    </source>
</evidence>
<feature type="chain" id="PRO_5008285815" evidence="10">
    <location>
        <begin position="22"/>
        <end position="262"/>
    </location>
</feature>
<evidence type="ECO:0000256" key="2">
    <source>
        <dbReference type="ARBA" id="ARBA00008834"/>
    </source>
</evidence>
<keyword evidence="5 8" id="KW-0378">Hydrolase</keyword>
<keyword evidence="4" id="KW-0964">Secreted</keyword>
<gene>
    <name evidence="11" type="ORF">ACMD2_09553</name>
</gene>
<dbReference type="AlphaFoldDB" id="A0A199VCK2"/>
<dbReference type="InterPro" id="IPR000743">
    <property type="entry name" value="Glyco_hydro_28"/>
</dbReference>
<dbReference type="InterPro" id="IPR012334">
    <property type="entry name" value="Pectin_lyas_fold"/>
</dbReference>
<dbReference type="Pfam" id="PF00295">
    <property type="entry name" value="Glyco_hydro_28"/>
    <property type="match status" value="1"/>
</dbReference>
<dbReference type="GO" id="GO:0005975">
    <property type="term" value="P:carbohydrate metabolic process"/>
    <property type="evidence" value="ECO:0007669"/>
    <property type="project" value="InterPro"/>
</dbReference>
<comment type="caution">
    <text evidence="11">The sequence shown here is derived from an EMBL/GenBank/DDBJ whole genome shotgun (WGS) entry which is preliminary data.</text>
</comment>
<proteinExistence type="inferred from homology"/>
<feature type="signal peptide" evidence="10">
    <location>
        <begin position="1"/>
        <end position="21"/>
    </location>
</feature>
<evidence type="ECO:0000256" key="6">
    <source>
        <dbReference type="ARBA" id="ARBA00023295"/>
    </source>
</evidence>
<sequence length="262" mass="28259">METKLLVLLYLIFHGLRIVNGVRPNGPGNFNVMSFGARGDGLRDDSKAFQETWKAACNSTGSVKLVIPKGTYFLSPVKFRGPCANVQSITGTLKATTDLSKYRSGGYWVEFGFVDHLTVTGGGTLDGQGSLAWPTTNACEKGLQNSYLLKMKDITSVNSKFFHIALLSNANFKASGIKIVAPRSESPTPDGIHLERNTAVTSPTPRSGRATTASPSAEATTTSQSRESSAGPDMASGTERRLKIVIYEKVQELNCCDMLRIN</sequence>
<keyword evidence="6 8" id="KW-0326">Glycosidase</keyword>
<organism evidence="11 12">
    <name type="scientific">Ananas comosus</name>
    <name type="common">Pineapple</name>
    <name type="synonym">Ananas ananas</name>
    <dbReference type="NCBI Taxonomy" id="4615"/>
    <lineage>
        <taxon>Eukaryota</taxon>
        <taxon>Viridiplantae</taxon>
        <taxon>Streptophyta</taxon>
        <taxon>Embryophyta</taxon>
        <taxon>Tracheophyta</taxon>
        <taxon>Spermatophyta</taxon>
        <taxon>Magnoliopsida</taxon>
        <taxon>Liliopsida</taxon>
        <taxon>Poales</taxon>
        <taxon>Bromeliaceae</taxon>
        <taxon>Bromelioideae</taxon>
        <taxon>Ananas</taxon>
    </lineage>
</organism>
<keyword evidence="3" id="KW-0134">Cell wall</keyword>
<evidence type="ECO:0000256" key="5">
    <source>
        <dbReference type="ARBA" id="ARBA00022801"/>
    </source>
</evidence>
<feature type="compositionally biased region" description="Low complexity" evidence="9">
    <location>
        <begin position="210"/>
        <end position="225"/>
    </location>
</feature>
<evidence type="ECO:0000256" key="4">
    <source>
        <dbReference type="ARBA" id="ARBA00022525"/>
    </source>
</evidence>
<evidence type="ECO:0000256" key="1">
    <source>
        <dbReference type="ARBA" id="ARBA00004191"/>
    </source>
</evidence>
<dbReference type="GO" id="GO:0004650">
    <property type="term" value="F:polygalacturonase activity"/>
    <property type="evidence" value="ECO:0007669"/>
    <property type="project" value="InterPro"/>
</dbReference>
<evidence type="ECO:0000256" key="10">
    <source>
        <dbReference type="SAM" id="SignalP"/>
    </source>
</evidence>
<dbReference type="InterPro" id="IPR011050">
    <property type="entry name" value="Pectin_lyase_fold/virulence"/>
</dbReference>
<keyword evidence="7" id="KW-0961">Cell wall biogenesis/degradation</keyword>
<dbReference type="GO" id="GO:0071555">
    <property type="term" value="P:cell wall organization"/>
    <property type="evidence" value="ECO:0007669"/>
    <property type="project" value="UniProtKB-KW"/>
</dbReference>
<evidence type="ECO:0000256" key="9">
    <source>
        <dbReference type="SAM" id="MobiDB-lite"/>
    </source>
</evidence>
<feature type="region of interest" description="Disordered" evidence="9">
    <location>
        <begin position="183"/>
        <end position="236"/>
    </location>
</feature>
<comment type="similarity">
    <text evidence="2 8">Belongs to the glycosyl hydrolase 28 family.</text>
</comment>
<dbReference type="Proteomes" id="UP000092600">
    <property type="component" value="Unassembled WGS sequence"/>
</dbReference>
<evidence type="ECO:0000256" key="3">
    <source>
        <dbReference type="ARBA" id="ARBA00022512"/>
    </source>
</evidence>
<evidence type="ECO:0000256" key="7">
    <source>
        <dbReference type="ARBA" id="ARBA00023316"/>
    </source>
</evidence>
<name>A0A199VCK2_ANACO</name>
<comment type="subcellular location">
    <subcellularLocation>
        <location evidence="1">Secreted</location>
        <location evidence="1">Cell wall</location>
    </subcellularLocation>
</comment>
<evidence type="ECO:0000313" key="11">
    <source>
        <dbReference type="EMBL" id="OAY74738.1"/>
    </source>
</evidence>
<dbReference type="SUPFAM" id="SSF51126">
    <property type="entry name" value="Pectin lyase-like"/>
    <property type="match status" value="1"/>
</dbReference>
<dbReference type="STRING" id="4615.A0A199VCK2"/>
<dbReference type="PANTHER" id="PTHR31375">
    <property type="match status" value="1"/>
</dbReference>
<reference evidence="11 12" key="1">
    <citation type="journal article" date="2016" name="DNA Res.">
        <title>The draft genome of MD-2 pineapple using hybrid error correction of long reads.</title>
        <authorList>
            <person name="Redwan R.M."/>
            <person name="Saidin A."/>
            <person name="Kumar S.V."/>
        </authorList>
    </citation>
    <scope>NUCLEOTIDE SEQUENCE [LARGE SCALE GENOMIC DNA]</scope>
    <source>
        <strain evidence="12">cv. MD2</strain>
        <tissue evidence="11">Leaf</tissue>
    </source>
</reference>